<gene>
    <name evidence="2" type="ORF">SMD31_16590</name>
</gene>
<comment type="caution">
    <text evidence="2">The sequence shown here is derived from an EMBL/GenBank/DDBJ whole genome shotgun (WGS) entry which is preliminary data.</text>
</comment>
<evidence type="ECO:0000313" key="2">
    <source>
        <dbReference type="EMBL" id="MDY0873560.1"/>
    </source>
</evidence>
<dbReference type="EMBL" id="JAXCLX010000003">
    <property type="protein sequence ID" value="MDY0873560.1"/>
    <property type="molecule type" value="Genomic_DNA"/>
</dbReference>
<keyword evidence="3" id="KW-1185">Reference proteome</keyword>
<evidence type="ECO:0000313" key="3">
    <source>
        <dbReference type="Proteomes" id="UP001271769"/>
    </source>
</evidence>
<accession>A0ABU5E2Z0</accession>
<dbReference type="Gene3D" id="3.40.190.10">
    <property type="entry name" value="Periplasmic binding protein-like II"/>
    <property type="match status" value="2"/>
</dbReference>
<sequence length="267" mass="28886">MMSGRKRFSFLGAATLCLLGICGARADELALRLGYSDKESAIFLVGDGATIPEKPGIAVEMAEAAARSCQIAATLARYPGGRLLALAGENTIDGVVMLSFNHERLAIAAYPMKGDAADPDFQIASLSYAFYVRADSGITWDGIDVGGLTKPIGANFGWSIVEDLKKEGLPVEPAKDTANNFNKLLGGRIDAVATHTTIGDAYVAHHHLAAQVKRLEPPISTKPYYLVLSRAWHDSHPDAAQCLWRSIAKQRRQDMPALIERYRDAMN</sequence>
<organism evidence="2 3">
    <name type="scientific">Dongia rigui</name>
    <dbReference type="NCBI Taxonomy" id="940149"/>
    <lineage>
        <taxon>Bacteria</taxon>
        <taxon>Pseudomonadati</taxon>
        <taxon>Pseudomonadota</taxon>
        <taxon>Alphaproteobacteria</taxon>
        <taxon>Rhodospirillales</taxon>
        <taxon>Dongiaceae</taxon>
        <taxon>Dongia</taxon>
    </lineage>
</organism>
<feature type="signal peptide" evidence="1">
    <location>
        <begin position="1"/>
        <end position="26"/>
    </location>
</feature>
<proteinExistence type="predicted"/>
<feature type="chain" id="PRO_5047062168" description="Solute-binding protein family 3/N-terminal domain-containing protein" evidence="1">
    <location>
        <begin position="27"/>
        <end position="267"/>
    </location>
</feature>
<dbReference type="SUPFAM" id="SSF53850">
    <property type="entry name" value="Periplasmic binding protein-like II"/>
    <property type="match status" value="1"/>
</dbReference>
<evidence type="ECO:0008006" key="4">
    <source>
        <dbReference type="Google" id="ProtNLM"/>
    </source>
</evidence>
<evidence type="ECO:0000256" key="1">
    <source>
        <dbReference type="SAM" id="SignalP"/>
    </source>
</evidence>
<dbReference type="RefSeq" id="WP_320502034.1">
    <property type="nucleotide sequence ID" value="NZ_JAXCLX010000003.1"/>
</dbReference>
<name>A0ABU5E2Z0_9PROT</name>
<dbReference type="Proteomes" id="UP001271769">
    <property type="component" value="Unassembled WGS sequence"/>
</dbReference>
<keyword evidence="1" id="KW-0732">Signal</keyword>
<protein>
    <recommendedName>
        <fullName evidence="4">Solute-binding protein family 3/N-terminal domain-containing protein</fullName>
    </recommendedName>
</protein>
<reference evidence="2 3" key="1">
    <citation type="journal article" date="2013" name="Antonie Van Leeuwenhoek">
        <title>Dongia rigui sp. nov., isolated from freshwater of a large wetland in Korea.</title>
        <authorList>
            <person name="Baik K.S."/>
            <person name="Hwang Y.M."/>
            <person name="Choi J.S."/>
            <person name="Kwon J."/>
            <person name="Seong C.N."/>
        </authorList>
    </citation>
    <scope>NUCLEOTIDE SEQUENCE [LARGE SCALE GENOMIC DNA]</scope>
    <source>
        <strain evidence="2 3">04SU4-P</strain>
    </source>
</reference>